<name>A0A4U2PRF8_9BACL</name>
<dbReference type="AlphaFoldDB" id="A0A4U2PRF8"/>
<organism evidence="1 2">
    <name type="scientific">Paenibacillus terrae</name>
    <dbReference type="NCBI Taxonomy" id="159743"/>
    <lineage>
        <taxon>Bacteria</taxon>
        <taxon>Bacillati</taxon>
        <taxon>Bacillota</taxon>
        <taxon>Bacilli</taxon>
        <taxon>Bacillales</taxon>
        <taxon>Paenibacillaceae</taxon>
        <taxon>Paenibacillus</taxon>
    </lineage>
</organism>
<accession>A0A4U2PRF8</accession>
<dbReference type="Proteomes" id="UP000308114">
    <property type="component" value="Unassembled WGS sequence"/>
</dbReference>
<gene>
    <name evidence="1" type="ORF">C1I60_21485</name>
</gene>
<protein>
    <submittedName>
        <fullName evidence="1">Uncharacterized protein</fullName>
    </submittedName>
</protein>
<sequence>MVMKSATDKHYKIELLYDVNATNGLGQSIYKKVSFFVEEDVFDNYKIILVHDKIFNFRS</sequence>
<dbReference type="EMBL" id="PNXQ01000016">
    <property type="protein sequence ID" value="TKH41885.1"/>
    <property type="molecule type" value="Genomic_DNA"/>
</dbReference>
<evidence type="ECO:0000313" key="1">
    <source>
        <dbReference type="EMBL" id="TKH41885.1"/>
    </source>
</evidence>
<evidence type="ECO:0000313" key="2">
    <source>
        <dbReference type="Proteomes" id="UP000308114"/>
    </source>
</evidence>
<proteinExistence type="predicted"/>
<reference evidence="1 2" key="1">
    <citation type="submission" date="2018-01" db="EMBL/GenBank/DDBJ databases">
        <title>Bacillales members from the olive rhizosphere are effective biological control agents against Verticillium dahliae.</title>
        <authorList>
            <person name="Gomez-Lama C."/>
            <person name="Legarda G."/>
            <person name="Ruano-Rosa D."/>
            <person name="Pizarro-Tobias P."/>
            <person name="Valverde-Corredor A."/>
            <person name="Niqui J.L."/>
            <person name="Trivino J.C."/>
            <person name="Roca A."/>
            <person name="Mercado-Blanco J."/>
        </authorList>
    </citation>
    <scope>NUCLEOTIDE SEQUENCE [LARGE SCALE GENOMIC DNA]</scope>
    <source>
        <strain evidence="1 2">PIC167</strain>
    </source>
</reference>
<comment type="caution">
    <text evidence="1">The sequence shown here is derived from an EMBL/GenBank/DDBJ whole genome shotgun (WGS) entry which is preliminary data.</text>
</comment>